<gene>
    <name evidence="2" type="ORF">Clacol_004440</name>
</gene>
<dbReference type="InterPro" id="IPR001810">
    <property type="entry name" value="F-box_dom"/>
</dbReference>
<organism evidence="2 3">
    <name type="scientific">Clathrus columnatus</name>
    <dbReference type="NCBI Taxonomy" id="1419009"/>
    <lineage>
        <taxon>Eukaryota</taxon>
        <taxon>Fungi</taxon>
        <taxon>Dikarya</taxon>
        <taxon>Basidiomycota</taxon>
        <taxon>Agaricomycotina</taxon>
        <taxon>Agaricomycetes</taxon>
        <taxon>Phallomycetidae</taxon>
        <taxon>Phallales</taxon>
        <taxon>Clathraceae</taxon>
        <taxon>Clathrus</taxon>
    </lineage>
</organism>
<dbReference type="Proteomes" id="UP001050691">
    <property type="component" value="Unassembled WGS sequence"/>
</dbReference>
<comment type="caution">
    <text evidence="2">The sequence shown here is derived from an EMBL/GenBank/DDBJ whole genome shotgun (WGS) entry which is preliminary data.</text>
</comment>
<evidence type="ECO:0000313" key="2">
    <source>
        <dbReference type="EMBL" id="GJJ10214.1"/>
    </source>
</evidence>
<dbReference type="Pfam" id="PF00646">
    <property type="entry name" value="F-box"/>
    <property type="match status" value="2"/>
</dbReference>
<accession>A0AAV5A6F7</accession>
<dbReference type="CDD" id="cd09917">
    <property type="entry name" value="F-box_SF"/>
    <property type="match status" value="2"/>
</dbReference>
<feature type="domain" description="F-box" evidence="1">
    <location>
        <begin position="631"/>
        <end position="677"/>
    </location>
</feature>
<dbReference type="InterPro" id="IPR036047">
    <property type="entry name" value="F-box-like_dom_sf"/>
</dbReference>
<protein>
    <recommendedName>
        <fullName evidence="1">F-box domain-containing protein</fullName>
    </recommendedName>
</protein>
<reference evidence="2" key="1">
    <citation type="submission" date="2021-10" db="EMBL/GenBank/DDBJ databases">
        <title>De novo Genome Assembly of Clathrus columnatus (Basidiomycota, Fungi) Using Illumina and Nanopore Sequence Data.</title>
        <authorList>
            <person name="Ogiso-Tanaka E."/>
            <person name="Itagaki H."/>
            <person name="Hosoya T."/>
            <person name="Hosaka K."/>
        </authorList>
    </citation>
    <scope>NUCLEOTIDE SEQUENCE</scope>
    <source>
        <strain evidence="2">MO-923</strain>
    </source>
</reference>
<dbReference type="SUPFAM" id="SSF81383">
    <property type="entry name" value="F-box domain"/>
    <property type="match status" value="2"/>
</dbReference>
<feature type="domain" description="F-box" evidence="1">
    <location>
        <begin position="1"/>
        <end position="47"/>
    </location>
</feature>
<keyword evidence="3" id="KW-1185">Reference proteome</keyword>
<dbReference type="PROSITE" id="PS50181">
    <property type="entry name" value="FBOX"/>
    <property type="match status" value="2"/>
</dbReference>
<dbReference type="SMART" id="SM00256">
    <property type="entry name" value="FBOX"/>
    <property type="match status" value="2"/>
</dbReference>
<evidence type="ECO:0000259" key="1">
    <source>
        <dbReference type="PROSITE" id="PS50181"/>
    </source>
</evidence>
<sequence>MFTLSYLPTEVIIRLLCFLSPKELAPCARLSKQFLNIIRTSSILTYALELGRAGLEETYTLSFDRLETSECNPLELLAELRKRERGWSTFTCNKHLIIPVGKKYTNVEVCGSVFTGGYARFTEENGINTIDILDSRNVNNDEPVTTLSLDTMYSGYAVDPGQDLLVLFEKCAPTDRFCKLHLRNLSTGLEYEHAEITQSTLSLQLLDTQGYWMFYRSAVQIVGDYLLFVQHASVSSDVKTIFPGICAPRCIMISETELLMVGCGEDNVPIIEYYTISDFNPHSSTVDENGPSLQNASAHELDSFKRLNRVIFKLPFRNRPGSDIPKSWEAELILSEACYTPKPFSPYLKTATFVYHPNPRIIGMKFQNNDTMSFMADTDYQTHLSYTFDIFIHLDPLRKLKNKFSSISTTLPSDKIIQVPWKEWGPATTRVLNSKYNGGGWSPSRCIRGYYVLTYDSRIRNGSGNLEKMILDFNMNAWQSSTQGVIRDESEVLTCDGIRIASSLPYREIHMPYSQTRSEIQLASPSSILMGDDIICIEGPLPNTSSTHPIKERHFPSLLYLVFALVGITPRFSDLKPSFVSAQFSSFLRETNPLSTFSFAKINPLNGISHWFYSIPTTPSVMSIPTTSSVMSSLSSLPTEIIIRLLSPLSSKDLAHCTQLSKQFLTIIRTSSFLTYTLELSKAGLDETYHLNFGRIEDPGFNSLELLADLRKREIGLSTFTWNKHREIPVGERYTKLEVCGHVFAGGYVRDTEENGVNTIDVYDFHGPKTSGDGLITTLSLDALYCGYAIDAGQDLLVLIEKSPEKRYIRGSTVFFLRWSPKRRGVPLLKYYTLNDFDAISSELKDNGHSFEDETLCNLNERLQKSLDHVIFELPFENRPGSNISRTWDTKLIFSEASFTPKPFSPFVKASTFLYSPNPQVIGIKFQNIDSSFFMPTDQQIRVPYTSDIFIHLGLLRKLKDIFSSSSPTISGCQNFPSIPEVPWQFWGPNTARVFQDDYHRPWHRRTIRGYRVLIPDTSDYQMWDRSGRLDYMVLDFNTNAWDSSVEGVIREELEVVTCDGIKIISSLPYRKIRVPSYQSNRFGIQMQRKEGLVKYLV</sequence>
<proteinExistence type="predicted"/>
<evidence type="ECO:0000313" key="3">
    <source>
        <dbReference type="Proteomes" id="UP001050691"/>
    </source>
</evidence>
<dbReference type="EMBL" id="BPWL01000005">
    <property type="protein sequence ID" value="GJJ10214.1"/>
    <property type="molecule type" value="Genomic_DNA"/>
</dbReference>
<dbReference type="Gene3D" id="1.20.1280.50">
    <property type="match status" value="1"/>
</dbReference>
<dbReference type="AlphaFoldDB" id="A0AAV5A6F7"/>
<name>A0AAV5A6F7_9AGAM</name>